<gene>
    <name evidence="6" type="ORF">DWW24_03515</name>
    <name evidence="5" type="ORF">L0P03_19640</name>
</gene>
<dbReference type="InterPro" id="IPR001296">
    <property type="entry name" value="Glyco_trans_1"/>
</dbReference>
<dbReference type="AlphaFoldDB" id="A0A412WRM9"/>
<name>A0A412WRM9_9BACT</name>
<dbReference type="Pfam" id="PF00534">
    <property type="entry name" value="Glycos_transf_1"/>
    <property type="match status" value="1"/>
</dbReference>
<proteinExistence type="predicted"/>
<dbReference type="CDD" id="cd03801">
    <property type="entry name" value="GT4_PimA-like"/>
    <property type="match status" value="1"/>
</dbReference>
<evidence type="ECO:0000256" key="2">
    <source>
        <dbReference type="ARBA" id="ARBA00022679"/>
    </source>
</evidence>
<evidence type="ECO:0000313" key="7">
    <source>
        <dbReference type="Proteomes" id="UP000283426"/>
    </source>
</evidence>
<dbReference type="Pfam" id="PF13439">
    <property type="entry name" value="Glyco_transf_4"/>
    <property type="match status" value="1"/>
</dbReference>
<dbReference type="InterPro" id="IPR028098">
    <property type="entry name" value="Glyco_trans_4-like_N"/>
</dbReference>
<evidence type="ECO:0000313" key="5">
    <source>
        <dbReference type="EMBL" id="MCG4962033.1"/>
    </source>
</evidence>
<evidence type="ECO:0000259" key="4">
    <source>
        <dbReference type="Pfam" id="PF13439"/>
    </source>
</evidence>
<protein>
    <submittedName>
        <fullName evidence="6">Glycosyltransferase family 1 protein</fullName>
    </submittedName>
    <submittedName>
        <fullName evidence="5">Glycosyltransferase family 4 protein</fullName>
    </submittedName>
</protein>
<dbReference type="PANTHER" id="PTHR12526">
    <property type="entry name" value="GLYCOSYLTRANSFERASE"/>
    <property type="match status" value="1"/>
</dbReference>
<keyword evidence="1" id="KW-0328">Glycosyltransferase</keyword>
<dbReference type="EMBL" id="QRYW01000005">
    <property type="protein sequence ID" value="RGV29944.1"/>
    <property type="molecule type" value="Genomic_DNA"/>
</dbReference>
<comment type="caution">
    <text evidence="6">The sequence shown here is derived from an EMBL/GenBank/DDBJ whole genome shotgun (WGS) entry which is preliminary data.</text>
</comment>
<organism evidence="6 7">
    <name type="scientific">Odoribacter splanchnicus</name>
    <dbReference type="NCBI Taxonomy" id="28118"/>
    <lineage>
        <taxon>Bacteria</taxon>
        <taxon>Pseudomonadati</taxon>
        <taxon>Bacteroidota</taxon>
        <taxon>Bacteroidia</taxon>
        <taxon>Bacteroidales</taxon>
        <taxon>Odoribacteraceae</taxon>
        <taxon>Odoribacter</taxon>
    </lineage>
</organism>
<evidence type="ECO:0000313" key="6">
    <source>
        <dbReference type="EMBL" id="RGV29944.1"/>
    </source>
</evidence>
<sequence>MKKVDVIFPAYINATIGPTGTLRRLLKNKDYLKKRGYELEIFTYDYLVSGGKVEAVDFTKGLSQRSKVKQYIKRNSFFSMLFVLRRMWKAKLLVEKYATLGRTPDIVIFHEVDACYAYLKQVKSPARKVCFFHSNGKRWEMFLKSWPKLKNSFFLNFLNKRMDFVIRSLDRYVFIARIGQQNFLRENPAIEASKTVFFHNGIDDKPLVKGGRDRSDFKYRLCCTGTVCRRKGQYLIIEALYRLDKEIREQIHLSLFGTGADLSVLQDRVIEYKLVDQVTFYGNVANNEIHEKLCQEDIFVLMSDNEGLPISIIEAMRAGLPVISTNVAGIPEQVEPLYNGVLIEPNADALLEVLKHINDYDWKTMGQNSRRRFEKEFSFDQMLRSYCDMLDLSVK</sequence>
<dbReference type="EMBL" id="JAKNDN010000054">
    <property type="protein sequence ID" value="MCG4962033.1"/>
    <property type="molecule type" value="Genomic_DNA"/>
</dbReference>
<reference evidence="6 7" key="1">
    <citation type="submission" date="2018-08" db="EMBL/GenBank/DDBJ databases">
        <title>A genome reference for cultivated species of the human gut microbiota.</title>
        <authorList>
            <person name="Zou Y."/>
            <person name="Xue W."/>
            <person name="Luo G."/>
        </authorList>
    </citation>
    <scope>NUCLEOTIDE SEQUENCE [LARGE SCALE GENOMIC DNA]</scope>
    <source>
        <strain evidence="6 7">AF14-6AC</strain>
    </source>
</reference>
<dbReference type="Proteomes" id="UP000283426">
    <property type="component" value="Unassembled WGS sequence"/>
</dbReference>
<evidence type="ECO:0000259" key="3">
    <source>
        <dbReference type="Pfam" id="PF00534"/>
    </source>
</evidence>
<dbReference type="PANTHER" id="PTHR12526:SF629">
    <property type="entry name" value="TEICHURONIC ACID BIOSYNTHESIS GLYCOSYLTRANSFERASE TUAH-RELATED"/>
    <property type="match status" value="1"/>
</dbReference>
<dbReference type="Gene3D" id="3.40.50.2000">
    <property type="entry name" value="Glycogen Phosphorylase B"/>
    <property type="match status" value="2"/>
</dbReference>
<dbReference type="RefSeq" id="WP_113028438.1">
    <property type="nucleotide sequence ID" value="NZ_JADMYR010000054.1"/>
</dbReference>
<dbReference type="GO" id="GO:0016757">
    <property type="term" value="F:glycosyltransferase activity"/>
    <property type="evidence" value="ECO:0007669"/>
    <property type="project" value="UniProtKB-KW"/>
</dbReference>
<accession>A0A412WRM9</accession>
<feature type="domain" description="Glycosyltransferase subfamily 4-like N-terminal" evidence="4">
    <location>
        <begin position="30"/>
        <end position="204"/>
    </location>
</feature>
<feature type="domain" description="Glycosyl transferase family 1" evidence="3">
    <location>
        <begin position="221"/>
        <end position="356"/>
    </location>
</feature>
<keyword evidence="2 6" id="KW-0808">Transferase</keyword>
<evidence type="ECO:0000256" key="1">
    <source>
        <dbReference type="ARBA" id="ARBA00022676"/>
    </source>
</evidence>
<dbReference type="Proteomes" id="UP001199750">
    <property type="component" value="Unassembled WGS sequence"/>
</dbReference>
<dbReference type="SUPFAM" id="SSF53756">
    <property type="entry name" value="UDP-Glycosyltransferase/glycogen phosphorylase"/>
    <property type="match status" value="1"/>
</dbReference>
<reference evidence="5" key="2">
    <citation type="submission" date="2022-01" db="EMBL/GenBank/DDBJ databases">
        <title>Collection of gut derived symbiotic bacterial strains cultured from healthy donors.</title>
        <authorList>
            <person name="Lin H."/>
            <person name="Kohout C."/>
            <person name="Waligurski E."/>
            <person name="Pamer E.G."/>
        </authorList>
    </citation>
    <scope>NUCLEOTIDE SEQUENCE</scope>
    <source>
        <strain evidence="5">DFI.1.149</strain>
    </source>
</reference>